<dbReference type="AlphaFoldDB" id="M5GE06"/>
<dbReference type="Proteomes" id="UP000030653">
    <property type="component" value="Unassembled WGS sequence"/>
</dbReference>
<organism evidence="2 3">
    <name type="scientific">Dacryopinax primogenitus (strain DJM 731)</name>
    <name type="common">Brown rot fungus</name>
    <dbReference type="NCBI Taxonomy" id="1858805"/>
    <lineage>
        <taxon>Eukaryota</taxon>
        <taxon>Fungi</taxon>
        <taxon>Dikarya</taxon>
        <taxon>Basidiomycota</taxon>
        <taxon>Agaricomycotina</taxon>
        <taxon>Dacrymycetes</taxon>
        <taxon>Dacrymycetales</taxon>
        <taxon>Dacrymycetaceae</taxon>
        <taxon>Dacryopinax</taxon>
    </lineage>
</organism>
<proteinExistence type="predicted"/>
<evidence type="ECO:0000313" key="3">
    <source>
        <dbReference type="Proteomes" id="UP000030653"/>
    </source>
</evidence>
<keyword evidence="3" id="KW-1185">Reference proteome</keyword>
<dbReference type="GeneID" id="63687040"/>
<feature type="region of interest" description="Disordered" evidence="1">
    <location>
        <begin position="142"/>
        <end position="165"/>
    </location>
</feature>
<gene>
    <name evidence="2" type="ORF">DACRYDRAFT_20547</name>
</gene>
<evidence type="ECO:0000256" key="1">
    <source>
        <dbReference type="SAM" id="MobiDB-lite"/>
    </source>
</evidence>
<protein>
    <submittedName>
        <fullName evidence="2">Uncharacterized protein</fullName>
    </submittedName>
</protein>
<dbReference type="HOGENOM" id="CLU_586036_0_0_1"/>
<dbReference type="RefSeq" id="XP_040631871.1">
    <property type="nucleotide sequence ID" value="XM_040771978.1"/>
</dbReference>
<feature type="region of interest" description="Disordered" evidence="1">
    <location>
        <begin position="96"/>
        <end position="117"/>
    </location>
</feature>
<evidence type="ECO:0000313" key="2">
    <source>
        <dbReference type="EMBL" id="EJU04977.1"/>
    </source>
</evidence>
<name>M5GE06_DACPD</name>
<sequence>MLRKQVMGRRPIKHLAHDTLLRCISAWVDVFRPIGRCLHSSATARAGHTRVRGVSNVGPSTDCGSTRLRIACEAYPWRKAPEIVKVQRRAERCEKEVENAASTPGYPEDIRPRVVPPRPPDPALLRSYYNAAPDAQQILISAHSPSPTAHPPLRPSNNTSRPKALPLRSHNVANTSDMDLEPLISVGATQLRCLFCREPSLLQSREQMSPDILMRWYFSAKRLDEDIILAREGVLSSLITLFGSLSLVHSPIPGSKCQPNGRYRGHVHDLHQLTSWFQCQSNIKNTYWTYVRRLGKEKHRLGVPLDERDTYWLFMAFLGKAHKSKTVLRRKVAIRSASNCFPTLQHFRIRHVYGPYIFGLLSSPLTEDILQEAVRAVISYNADPKPAGWKSLPSLYWEVWLACAQCKMTHLVGPLINSIIPAMHLHWKTNPLPQRTDEIGTAPFLPIPTATDLYRFLLNAIRPVAGL</sequence>
<reference evidence="2 3" key="1">
    <citation type="journal article" date="2012" name="Science">
        <title>The Paleozoic origin of enzymatic lignin decomposition reconstructed from 31 fungal genomes.</title>
        <authorList>
            <person name="Floudas D."/>
            <person name="Binder M."/>
            <person name="Riley R."/>
            <person name="Barry K."/>
            <person name="Blanchette R.A."/>
            <person name="Henrissat B."/>
            <person name="Martinez A.T."/>
            <person name="Otillar R."/>
            <person name="Spatafora J.W."/>
            <person name="Yadav J.S."/>
            <person name="Aerts A."/>
            <person name="Benoit I."/>
            <person name="Boyd A."/>
            <person name="Carlson A."/>
            <person name="Copeland A."/>
            <person name="Coutinho P.M."/>
            <person name="de Vries R.P."/>
            <person name="Ferreira P."/>
            <person name="Findley K."/>
            <person name="Foster B."/>
            <person name="Gaskell J."/>
            <person name="Glotzer D."/>
            <person name="Gorecki P."/>
            <person name="Heitman J."/>
            <person name="Hesse C."/>
            <person name="Hori C."/>
            <person name="Igarashi K."/>
            <person name="Jurgens J.A."/>
            <person name="Kallen N."/>
            <person name="Kersten P."/>
            <person name="Kohler A."/>
            <person name="Kuees U."/>
            <person name="Kumar T.K.A."/>
            <person name="Kuo A."/>
            <person name="LaButti K."/>
            <person name="Larrondo L.F."/>
            <person name="Lindquist E."/>
            <person name="Ling A."/>
            <person name="Lombard V."/>
            <person name="Lucas S."/>
            <person name="Lundell T."/>
            <person name="Martin R."/>
            <person name="McLaughlin D.J."/>
            <person name="Morgenstern I."/>
            <person name="Morin E."/>
            <person name="Murat C."/>
            <person name="Nagy L.G."/>
            <person name="Nolan M."/>
            <person name="Ohm R.A."/>
            <person name="Patyshakuliyeva A."/>
            <person name="Rokas A."/>
            <person name="Ruiz-Duenas F.J."/>
            <person name="Sabat G."/>
            <person name="Salamov A."/>
            <person name="Samejima M."/>
            <person name="Schmutz J."/>
            <person name="Slot J.C."/>
            <person name="St John F."/>
            <person name="Stenlid J."/>
            <person name="Sun H."/>
            <person name="Sun S."/>
            <person name="Syed K."/>
            <person name="Tsang A."/>
            <person name="Wiebenga A."/>
            <person name="Young D."/>
            <person name="Pisabarro A."/>
            <person name="Eastwood D.C."/>
            <person name="Martin F."/>
            <person name="Cullen D."/>
            <person name="Grigoriev I.V."/>
            <person name="Hibbett D.S."/>
        </authorList>
    </citation>
    <scope>NUCLEOTIDE SEQUENCE [LARGE SCALE GENOMIC DNA]</scope>
    <source>
        <strain evidence="2 3">DJM-731 SS1</strain>
    </source>
</reference>
<dbReference type="EMBL" id="JH795857">
    <property type="protein sequence ID" value="EJU04977.1"/>
    <property type="molecule type" value="Genomic_DNA"/>
</dbReference>
<accession>M5GE06</accession>
<feature type="non-terminal residue" evidence="2">
    <location>
        <position position="1"/>
    </location>
</feature>